<organism evidence="2 3">
    <name type="scientific">Kutzneria chonburiensis</name>
    <dbReference type="NCBI Taxonomy" id="1483604"/>
    <lineage>
        <taxon>Bacteria</taxon>
        <taxon>Bacillati</taxon>
        <taxon>Actinomycetota</taxon>
        <taxon>Actinomycetes</taxon>
        <taxon>Pseudonocardiales</taxon>
        <taxon>Pseudonocardiaceae</taxon>
        <taxon>Kutzneria</taxon>
    </lineage>
</organism>
<evidence type="ECO:0000313" key="3">
    <source>
        <dbReference type="Proteomes" id="UP001589810"/>
    </source>
</evidence>
<feature type="transmembrane region" description="Helical" evidence="1">
    <location>
        <begin position="87"/>
        <end position="106"/>
    </location>
</feature>
<keyword evidence="3" id="KW-1185">Reference proteome</keyword>
<keyword evidence="1" id="KW-0472">Membrane</keyword>
<comment type="caution">
    <text evidence="2">The sequence shown here is derived from an EMBL/GenBank/DDBJ whole genome shotgun (WGS) entry which is preliminary data.</text>
</comment>
<keyword evidence="1" id="KW-1133">Transmembrane helix</keyword>
<name>A0ABV6MKP3_9PSEU</name>
<dbReference type="Pfam" id="PF03729">
    <property type="entry name" value="DUF308"/>
    <property type="match status" value="1"/>
</dbReference>
<dbReference type="Proteomes" id="UP001589810">
    <property type="component" value="Unassembled WGS sequence"/>
</dbReference>
<keyword evidence="1" id="KW-0812">Transmembrane</keyword>
<protein>
    <submittedName>
        <fullName evidence="2">DUF308 domain-containing protein</fullName>
    </submittedName>
</protein>
<feature type="transmembrane region" description="Helical" evidence="1">
    <location>
        <begin position="31"/>
        <end position="50"/>
    </location>
</feature>
<evidence type="ECO:0000313" key="2">
    <source>
        <dbReference type="EMBL" id="MFC0540742.1"/>
    </source>
</evidence>
<evidence type="ECO:0000256" key="1">
    <source>
        <dbReference type="SAM" id="Phobius"/>
    </source>
</evidence>
<proteinExistence type="predicted"/>
<feature type="transmembrane region" description="Helical" evidence="1">
    <location>
        <begin position="145"/>
        <end position="168"/>
    </location>
</feature>
<dbReference type="EMBL" id="JBHLUD010000001">
    <property type="protein sequence ID" value="MFC0540742.1"/>
    <property type="molecule type" value="Genomic_DNA"/>
</dbReference>
<reference evidence="2 3" key="1">
    <citation type="submission" date="2024-09" db="EMBL/GenBank/DDBJ databases">
        <authorList>
            <person name="Sun Q."/>
            <person name="Mori K."/>
        </authorList>
    </citation>
    <scope>NUCLEOTIDE SEQUENCE [LARGE SCALE GENOMIC DNA]</scope>
    <source>
        <strain evidence="2 3">TBRC 1432</strain>
    </source>
</reference>
<feature type="transmembrane region" description="Helical" evidence="1">
    <location>
        <begin position="62"/>
        <end position="81"/>
    </location>
</feature>
<dbReference type="InterPro" id="IPR005325">
    <property type="entry name" value="DUF308_memb"/>
</dbReference>
<dbReference type="RefSeq" id="WP_379793783.1">
    <property type="nucleotide sequence ID" value="NZ_JBHLUD010000001.1"/>
</dbReference>
<accession>A0ABV6MKP3</accession>
<feature type="transmembrane region" description="Helical" evidence="1">
    <location>
        <begin position="7"/>
        <end position="25"/>
    </location>
</feature>
<gene>
    <name evidence="2" type="ORF">ACFFH7_04590</name>
</gene>
<sequence>MTSLRRIYLVRGLVALAWSAAFALVHTPLTSLVVALLVIYPLIDVVATLLDVRAGTPGRGLQVFNTVLSGLAAVGLGLAALSGVGPVLFVFGLWAIVSGLAQLIVALRRRSPELGRQWPLIIAGTLSVIAGGSYLPVALSADPSLTALIMYTAAGGTFFVVQAGILAWKARRARVLLDR</sequence>
<feature type="transmembrane region" description="Helical" evidence="1">
    <location>
        <begin position="118"/>
        <end position="139"/>
    </location>
</feature>